<sequence length="1254" mass="132966">MRKKVLFLLLATGLCLLLAKTDAEAAPTTYEVATYQELVDALGKVNDGDVISISYDIVVTSQVNLSKSVTIQGNGNWIRVPEPGLHDSGILNSKPSAFRVFYAATAGKNISINNLKISGGNVQGGGIYVGSSVEMSLSQVTITNCGGSGSTGGGIYNAGVTRIINSVINRNGANYGGGFLNTGGATMVVENSSMSENRSLSAGGGGGAAENQGQLYVNSCTFANNKSTELGGAINDYFGMAYIMNSTFSGNVTYNSSRDGGALRGSKSVLVNCLFAYNYRLSDGTYILDDFSTYASVFGTSLSNYKVVSSVTHEASAEIAGYNLISYSGKKDGSDDIIFSGGATAKVLAADGSETGTSTVFQPYNYQPAGAYTAVPALKSPTAGFLTQGVPTAFDPFAETPIFAYRNEDGSWYSNYEGIWSKSTLTDETAKRVTTDQLGGARGDGIGSTVFSTTDLYMVKLVHNPATAHGLVHGATVYGDVYKAGDKVEIITTPDAGYYFDEWKNADGSAHTEDKSKDNPLRFEVTKDVVIYPIYGKASDEQKPTELQIKAEKDEEGAFIIEAILTGDGNVSEQPVTFYVCDESGKIIYSQTIPTDEKGKTKFDRWMPPDDSIYEAFVSFPGSQAEESSISDNIILTKRLVPADITWADRVVSTYGDALTYIALTGESSGDVKGEFSFVVAEGVSIDRLPVGTHTLTRKFVPEDTSTYRESTHDVTVTVAKKQLSASGIAAEDKIYDGTTSATLTSPVTITGKLAGDDVGVTPSVAFESASAGVNKNVTVNYSLWGAASNNYAAPASSTVKGSIIKKPIAADMIAAISDITYTESAITPTPVVTDGDPTVISNNDYSVSYENNTDVGQASVILTATEGGNYSGTATRTFLIVPADQTVTPTSYEADYDGEEHSIAVSAEGASIFYSQDASIIEAAEAAEAGTLDTTTLAITPAKFTNVGIYTTYYYITRSNYNPEWGSASVTITKKSLADDMVDISTAQTYTGEALTPSVTVTDGSPSLITESDYEVSYKDNIVVGEASVMVQATETGNYSGSITKNFAINPATQTVNATGFTGEYDGAEHTITVEPEGGTVYYCLTADEKELSEECPDFSRAGTHTVFYRVVRENFEDVSGSETVVIDKKPLQGSMFGNVPDQQYTGDVIKPTLTSLEPLLQPDDYRVEYTKNVKGGTAEVIVSATEAGNFSGTVILPFNIIEEKPVASPSKTTKTKAGQVASGDGAVFTGLVFLLLSLLSIFSVLLYKRVRH</sequence>
<dbReference type="Pfam" id="PF18998">
    <property type="entry name" value="Flg_new_2"/>
    <property type="match status" value="1"/>
</dbReference>
<feature type="signal peptide" evidence="2">
    <location>
        <begin position="1"/>
        <end position="25"/>
    </location>
</feature>
<dbReference type="EMBL" id="JAMZFV010000021">
    <property type="protein sequence ID" value="MCP1111016.1"/>
    <property type="molecule type" value="Genomic_DNA"/>
</dbReference>
<feature type="domain" description="Bacterial repeat" evidence="4">
    <location>
        <begin position="466"/>
        <end position="531"/>
    </location>
</feature>
<dbReference type="InterPro" id="IPR046776">
    <property type="entry name" value="Pectate_lyase_5"/>
</dbReference>
<comment type="caution">
    <text evidence="5">The sequence shown here is derived from an EMBL/GenBank/DDBJ whole genome shotgun (WGS) entry which is preliminary data.</text>
</comment>
<protein>
    <submittedName>
        <fullName evidence="5">YDG domain-containing protein</fullName>
    </submittedName>
</protein>
<dbReference type="Proteomes" id="UP001523565">
    <property type="component" value="Unassembled WGS sequence"/>
</dbReference>
<evidence type="ECO:0000256" key="2">
    <source>
        <dbReference type="SAM" id="SignalP"/>
    </source>
</evidence>
<keyword evidence="2" id="KW-0732">Signal</keyword>
<gene>
    <name evidence="5" type="ORF">NK118_12220</name>
</gene>
<reference evidence="5 6" key="1">
    <citation type="journal article" date="2022" name="Genome Biol. Evol.">
        <title>Host diet, physiology and behaviors set the stage for Lachnospiraceae cladogenesis.</title>
        <authorList>
            <person name="Vera-Ponce De Leon A."/>
            <person name="Schneider M."/>
            <person name="Jahnes B.C."/>
            <person name="Sadowski V."/>
            <person name="Camuy-Velez L.A."/>
            <person name="Duan J."/>
            <person name="Sabree Z.L."/>
        </authorList>
    </citation>
    <scope>NUCLEOTIDE SEQUENCE [LARGE SCALE GENOMIC DNA]</scope>
    <source>
        <strain evidence="5 6">PAL227</strain>
    </source>
</reference>
<dbReference type="InterPro" id="IPR041248">
    <property type="entry name" value="YDG"/>
</dbReference>
<proteinExistence type="predicted"/>
<evidence type="ECO:0000259" key="4">
    <source>
        <dbReference type="Pfam" id="PF18998"/>
    </source>
</evidence>
<feature type="domain" description="YDG" evidence="3">
    <location>
        <begin position="721"/>
        <end position="797"/>
    </location>
</feature>
<evidence type="ECO:0000256" key="1">
    <source>
        <dbReference type="SAM" id="Phobius"/>
    </source>
</evidence>
<dbReference type="Pfam" id="PF18657">
    <property type="entry name" value="YDG"/>
    <property type="match status" value="1"/>
</dbReference>
<organism evidence="5 6">
    <name type="scientific">Ohessyouella blattaphilus</name>
    <dbReference type="NCBI Taxonomy" id="2949333"/>
    <lineage>
        <taxon>Bacteria</taxon>
        <taxon>Bacillati</taxon>
        <taxon>Bacillota</taxon>
        <taxon>Clostridia</taxon>
        <taxon>Lachnospirales</taxon>
        <taxon>Lachnospiraceae</taxon>
        <taxon>Ohessyouella</taxon>
    </lineage>
</organism>
<accession>A0ABT1EMT3</accession>
<dbReference type="SUPFAM" id="SSF51126">
    <property type="entry name" value="Pectin lyase-like"/>
    <property type="match status" value="1"/>
</dbReference>
<keyword evidence="1" id="KW-0812">Transmembrane</keyword>
<feature type="transmembrane region" description="Helical" evidence="1">
    <location>
        <begin position="1228"/>
        <end position="1249"/>
    </location>
</feature>
<keyword evidence="1" id="KW-0472">Membrane</keyword>
<dbReference type="RefSeq" id="WP_262069897.1">
    <property type="nucleotide sequence ID" value="NZ_JAMXOC010000021.1"/>
</dbReference>
<feature type="chain" id="PRO_5045523931" evidence="2">
    <location>
        <begin position="26"/>
        <end position="1254"/>
    </location>
</feature>
<dbReference type="Pfam" id="PF20585">
    <property type="entry name" value="Pectate_lyase_5"/>
    <property type="match status" value="1"/>
</dbReference>
<dbReference type="InterPro" id="IPR011050">
    <property type="entry name" value="Pectin_lyase_fold/virulence"/>
</dbReference>
<evidence type="ECO:0000313" key="5">
    <source>
        <dbReference type="EMBL" id="MCP1111016.1"/>
    </source>
</evidence>
<evidence type="ECO:0000259" key="3">
    <source>
        <dbReference type="Pfam" id="PF18657"/>
    </source>
</evidence>
<evidence type="ECO:0000313" key="6">
    <source>
        <dbReference type="Proteomes" id="UP001523565"/>
    </source>
</evidence>
<dbReference type="InterPro" id="IPR044060">
    <property type="entry name" value="Bacterial_rp_domain"/>
</dbReference>
<keyword evidence="1" id="KW-1133">Transmembrane helix</keyword>
<name>A0ABT1EMT3_9FIRM</name>
<keyword evidence="6" id="KW-1185">Reference proteome</keyword>